<evidence type="ECO:0000313" key="2">
    <source>
        <dbReference type="EMBL" id="KAJ7104392.1"/>
    </source>
</evidence>
<dbReference type="AlphaFoldDB" id="A0AAD6UIV8"/>
<feature type="compositionally biased region" description="Basic residues" evidence="1">
    <location>
        <begin position="227"/>
        <end position="241"/>
    </location>
</feature>
<organism evidence="2 3">
    <name type="scientific">Mycena belliarum</name>
    <dbReference type="NCBI Taxonomy" id="1033014"/>
    <lineage>
        <taxon>Eukaryota</taxon>
        <taxon>Fungi</taxon>
        <taxon>Dikarya</taxon>
        <taxon>Basidiomycota</taxon>
        <taxon>Agaricomycotina</taxon>
        <taxon>Agaricomycetes</taxon>
        <taxon>Agaricomycetidae</taxon>
        <taxon>Agaricales</taxon>
        <taxon>Marasmiineae</taxon>
        <taxon>Mycenaceae</taxon>
        <taxon>Mycena</taxon>
    </lineage>
</organism>
<dbReference type="Proteomes" id="UP001222325">
    <property type="component" value="Unassembled WGS sequence"/>
</dbReference>
<feature type="region of interest" description="Disordered" evidence="1">
    <location>
        <begin position="140"/>
        <end position="176"/>
    </location>
</feature>
<gene>
    <name evidence="2" type="ORF">B0H15DRAFT_942386</name>
</gene>
<evidence type="ECO:0000313" key="3">
    <source>
        <dbReference type="Proteomes" id="UP001222325"/>
    </source>
</evidence>
<evidence type="ECO:0000256" key="1">
    <source>
        <dbReference type="SAM" id="MobiDB-lite"/>
    </source>
</evidence>
<comment type="caution">
    <text evidence="2">The sequence shown here is derived from an EMBL/GenBank/DDBJ whole genome shotgun (WGS) entry which is preliminary data.</text>
</comment>
<accession>A0AAD6UIV8</accession>
<sequence length="345" mass="37608">MEDPPSPGASSRLPPFSLLEFGDLVSAALDSPDPSLSFSSAALFTSTLERKASSQSLQCTTTSRVLLLLTRLKKRAAALVKRPRLRVRHSKPLLLPRVCVSSPSVNSTVMDARRRSPRVEFAPHLPLVVQYERSSPYAILTSPTDRTLPSSPTSTSYSHTPPSPTASSFSSECSSADTHFRAPPQYTLHRPWSVVTIEADELSDDPFAKGDVRIVHHSCEVLPSPRRPLRRRRHYHHHRPATPRNAQDWTLSLPDTPSSSDCPSASTCAPTPTPPPAQSTSAEGALPRLGRSLSLAHPRPYAHAPRLPRASSPFPLTLRRSNTARAPPPPSTYYTPRNSAAALPS</sequence>
<feature type="region of interest" description="Disordered" evidence="1">
    <location>
        <begin position="225"/>
        <end position="345"/>
    </location>
</feature>
<keyword evidence="3" id="KW-1185">Reference proteome</keyword>
<feature type="compositionally biased region" description="Low complexity" evidence="1">
    <location>
        <begin position="141"/>
        <end position="175"/>
    </location>
</feature>
<proteinExistence type="predicted"/>
<name>A0AAD6UIV8_9AGAR</name>
<dbReference type="EMBL" id="JARJCN010000001">
    <property type="protein sequence ID" value="KAJ7104392.1"/>
    <property type="molecule type" value="Genomic_DNA"/>
</dbReference>
<feature type="compositionally biased region" description="Polar residues" evidence="1">
    <location>
        <begin position="245"/>
        <end position="262"/>
    </location>
</feature>
<protein>
    <submittedName>
        <fullName evidence="2">Uncharacterized protein</fullName>
    </submittedName>
</protein>
<reference evidence="2" key="1">
    <citation type="submission" date="2023-03" db="EMBL/GenBank/DDBJ databases">
        <title>Massive genome expansion in bonnet fungi (Mycena s.s.) driven by repeated elements and novel gene families across ecological guilds.</title>
        <authorList>
            <consortium name="Lawrence Berkeley National Laboratory"/>
            <person name="Harder C.B."/>
            <person name="Miyauchi S."/>
            <person name="Viragh M."/>
            <person name="Kuo A."/>
            <person name="Thoen E."/>
            <person name="Andreopoulos B."/>
            <person name="Lu D."/>
            <person name="Skrede I."/>
            <person name="Drula E."/>
            <person name="Henrissat B."/>
            <person name="Morin E."/>
            <person name="Kohler A."/>
            <person name="Barry K."/>
            <person name="LaButti K."/>
            <person name="Morin E."/>
            <person name="Salamov A."/>
            <person name="Lipzen A."/>
            <person name="Mereny Z."/>
            <person name="Hegedus B."/>
            <person name="Baldrian P."/>
            <person name="Stursova M."/>
            <person name="Weitz H."/>
            <person name="Taylor A."/>
            <person name="Grigoriev I.V."/>
            <person name="Nagy L.G."/>
            <person name="Martin F."/>
            <person name="Kauserud H."/>
        </authorList>
    </citation>
    <scope>NUCLEOTIDE SEQUENCE</scope>
    <source>
        <strain evidence="2">CBHHK173m</strain>
    </source>
</reference>